<dbReference type="Pfam" id="PF13636">
    <property type="entry name" value="Methyltranf_PUA"/>
    <property type="match status" value="1"/>
</dbReference>
<dbReference type="InterPro" id="IPR031340">
    <property type="entry name" value="RsmF_methylt_CI"/>
</dbReference>
<gene>
    <name evidence="10" type="ORF">IAA28_04465</name>
</gene>
<feature type="binding site" evidence="7">
    <location>
        <position position="136"/>
    </location>
    <ligand>
        <name>S-adenosyl-L-methionine</name>
        <dbReference type="ChEBI" id="CHEBI:59789"/>
    </ligand>
</feature>
<keyword evidence="2" id="KW-0963">Cytoplasm</keyword>
<dbReference type="Pfam" id="PF17125">
    <property type="entry name" value="Methyltr_RsmF_N"/>
    <property type="match status" value="1"/>
</dbReference>
<evidence type="ECO:0000256" key="5">
    <source>
        <dbReference type="ARBA" id="ARBA00022691"/>
    </source>
</evidence>
<accession>A0A9D1W3M3</accession>
<evidence type="ECO:0000256" key="3">
    <source>
        <dbReference type="ARBA" id="ARBA00022603"/>
    </source>
</evidence>
<keyword evidence="5 7" id="KW-0949">S-adenosyl-L-methionine</keyword>
<organism evidence="10 11">
    <name type="scientific">Candidatus Lachnoclostridium stercoripullorum</name>
    <dbReference type="NCBI Taxonomy" id="2838635"/>
    <lineage>
        <taxon>Bacteria</taxon>
        <taxon>Bacillati</taxon>
        <taxon>Bacillota</taxon>
        <taxon>Clostridia</taxon>
        <taxon>Lachnospirales</taxon>
        <taxon>Lachnospiraceae</taxon>
    </lineage>
</organism>
<evidence type="ECO:0000256" key="2">
    <source>
        <dbReference type="ARBA" id="ARBA00022490"/>
    </source>
</evidence>
<evidence type="ECO:0000313" key="11">
    <source>
        <dbReference type="Proteomes" id="UP000886780"/>
    </source>
</evidence>
<dbReference type="InterPro" id="IPR031341">
    <property type="entry name" value="Methyltr_RsmF_N"/>
</dbReference>
<dbReference type="Pfam" id="PF01189">
    <property type="entry name" value="Methyltr_RsmB-F"/>
    <property type="match status" value="1"/>
</dbReference>
<dbReference type="Proteomes" id="UP000886780">
    <property type="component" value="Unassembled WGS sequence"/>
</dbReference>
<dbReference type="SUPFAM" id="SSF53335">
    <property type="entry name" value="S-adenosyl-L-methionine-dependent methyltransferases"/>
    <property type="match status" value="1"/>
</dbReference>
<comment type="caution">
    <text evidence="10">The sequence shown here is derived from an EMBL/GenBank/DDBJ whole genome shotgun (WGS) entry which is preliminary data.</text>
</comment>
<dbReference type="CDD" id="cd02440">
    <property type="entry name" value="AdoMet_MTases"/>
    <property type="match status" value="1"/>
</dbReference>
<dbReference type="Gene3D" id="3.30.70.1170">
    <property type="entry name" value="Sun protein, domain 3"/>
    <property type="match status" value="1"/>
</dbReference>
<dbReference type="InterPro" id="IPR049560">
    <property type="entry name" value="MeTrfase_RsmB-F_NOP2_cat"/>
</dbReference>
<dbReference type="PANTHER" id="PTHR22807:SF30">
    <property type="entry name" value="28S RRNA (CYTOSINE(4447)-C(5))-METHYLTRANSFERASE-RELATED"/>
    <property type="match status" value="1"/>
</dbReference>
<keyword evidence="3 7" id="KW-0489">Methyltransferase</keyword>
<sequence>MRREELPSAFLAEMEKLLGEEYPAYLESFEQPAASGIRLNTGRVDAEEWSRRSPFSGEPVPWTENGFYVSEADRPARDPYYYAGLYYIQEPSAMAPAALLPVEPGDRVLDLCAAPGGKSTELGAKLRGTGLLFANDISNSRAKALLKNLELFGLPGICVSSEDPEKLAARMPEYFDKILVDAPCSGEGMFRRDESMVRDWVTKGPAWYAPIQSRLIRQAADMLRPGGVMVYSTCTFSPREDEETVRELLEERPEMELVPIPLFPGAADGFGLSGCLRLFPHRLRGEGHFVAMLRKKGEKGESAPGNRGGKSKRGDRIALDGEAEKLFDVLLEILACSLGRLSGGKPSVSALRERLYARDGAVYLLPEEIPDLGGIRFLRTGLLLGETKKGRFEPSQPLAMVLDPKAVPAGAGSAVRVLDLDRGDQRVIRYLKGETILLDSGENARGWILVCVDGFPLGWARGNGGSLKNKYYPGWRWQQSAVRKEDI</sequence>
<dbReference type="Pfam" id="PF17126">
    <property type="entry name" value="RsmF_methylt_CI"/>
    <property type="match status" value="1"/>
</dbReference>
<dbReference type="InterPro" id="IPR027391">
    <property type="entry name" value="Nol1_Nop2_Fmu_2"/>
</dbReference>
<dbReference type="InterPro" id="IPR001678">
    <property type="entry name" value="MeTrfase_RsmB-F_NOP2_dom"/>
</dbReference>
<dbReference type="Gene3D" id="3.40.50.150">
    <property type="entry name" value="Vaccinia Virus protein VP39"/>
    <property type="match status" value="1"/>
</dbReference>
<dbReference type="Gene3D" id="2.30.130.60">
    <property type="match status" value="1"/>
</dbReference>
<evidence type="ECO:0000256" key="6">
    <source>
        <dbReference type="ARBA" id="ARBA00022884"/>
    </source>
</evidence>
<evidence type="ECO:0000259" key="9">
    <source>
        <dbReference type="PROSITE" id="PS51686"/>
    </source>
</evidence>
<name>A0A9D1W3M3_9FIRM</name>
<dbReference type="PROSITE" id="PS51686">
    <property type="entry name" value="SAM_MT_RSMB_NOP"/>
    <property type="match status" value="1"/>
</dbReference>
<reference evidence="10" key="1">
    <citation type="journal article" date="2021" name="PeerJ">
        <title>Extensive microbial diversity within the chicken gut microbiome revealed by metagenomics and culture.</title>
        <authorList>
            <person name="Gilroy R."/>
            <person name="Ravi A."/>
            <person name="Getino M."/>
            <person name="Pursley I."/>
            <person name="Horton D.L."/>
            <person name="Alikhan N.F."/>
            <person name="Baker D."/>
            <person name="Gharbi K."/>
            <person name="Hall N."/>
            <person name="Watson M."/>
            <person name="Adriaenssens E.M."/>
            <person name="Foster-Nyarko E."/>
            <person name="Jarju S."/>
            <person name="Secka A."/>
            <person name="Antonio M."/>
            <person name="Oren A."/>
            <person name="Chaudhuri R.R."/>
            <person name="La Ragione R."/>
            <person name="Hildebrand F."/>
            <person name="Pallen M.J."/>
        </authorList>
    </citation>
    <scope>NUCLEOTIDE SEQUENCE</scope>
    <source>
        <strain evidence="10">ChiGjej4B4-12881</strain>
    </source>
</reference>
<feature type="active site" description="Nucleophile" evidence="7">
    <location>
        <position position="234"/>
    </location>
</feature>
<feature type="binding site" evidence="7">
    <location>
        <position position="181"/>
    </location>
    <ligand>
        <name>S-adenosyl-L-methionine</name>
        <dbReference type="ChEBI" id="CHEBI:59789"/>
    </ligand>
</feature>
<comment type="similarity">
    <text evidence="1 7">Belongs to the class I-like SAM-binding methyltransferase superfamily. RsmB/NOP family.</text>
</comment>
<feature type="domain" description="SAM-dependent MTase RsmB/NOP-type" evidence="9">
    <location>
        <begin position="25"/>
        <end position="296"/>
    </location>
</feature>
<evidence type="ECO:0000256" key="8">
    <source>
        <dbReference type="SAM" id="MobiDB-lite"/>
    </source>
</evidence>
<dbReference type="PRINTS" id="PR02008">
    <property type="entry name" value="RCMTFAMILY"/>
</dbReference>
<feature type="binding site" evidence="7">
    <location>
        <position position="163"/>
    </location>
    <ligand>
        <name>S-adenosyl-L-methionine</name>
        <dbReference type="ChEBI" id="CHEBI:59789"/>
    </ligand>
</feature>
<keyword evidence="6 7" id="KW-0694">RNA-binding</keyword>
<keyword evidence="4 7" id="KW-0808">Transferase</keyword>
<dbReference type="InterPro" id="IPR018314">
    <property type="entry name" value="RsmB/NOL1/NOP2-like_CS"/>
</dbReference>
<dbReference type="GO" id="GO:0008173">
    <property type="term" value="F:RNA methyltransferase activity"/>
    <property type="evidence" value="ECO:0007669"/>
    <property type="project" value="InterPro"/>
</dbReference>
<dbReference type="GO" id="GO:0001510">
    <property type="term" value="P:RNA methylation"/>
    <property type="evidence" value="ECO:0007669"/>
    <property type="project" value="InterPro"/>
</dbReference>
<dbReference type="InterPro" id="IPR029063">
    <property type="entry name" value="SAM-dependent_MTases_sf"/>
</dbReference>
<dbReference type="InterPro" id="IPR023267">
    <property type="entry name" value="RCMT"/>
</dbReference>
<evidence type="ECO:0000256" key="7">
    <source>
        <dbReference type="PROSITE-ProRule" id="PRU01023"/>
    </source>
</evidence>
<feature type="binding site" evidence="7">
    <location>
        <begin position="112"/>
        <end position="118"/>
    </location>
    <ligand>
        <name>S-adenosyl-L-methionine</name>
        <dbReference type="ChEBI" id="CHEBI:59789"/>
    </ligand>
</feature>
<dbReference type="CDD" id="cd21147">
    <property type="entry name" value="RsmF_methylt_CTD1"/>
    <property type="match status" value="1"/>
</dbReference>
<dbReference type="GO" id="GO:0003723">
    <property type="term" value="F:RNA binding"/>
    <property type="evidence" value="ECO:0007669"/>
    <property type="project" value="UniProtKB-UniRule"/>
</dbReference>
<evidence type="ECO:0000313" key="10">
    <source>
        <dbReference type="EMBL" id="HIX52040.1"/>
    </source>
</evidence>
<dbReference type="AlphaFoldDB" id="A0A9D1W3M3"/>
<proteinExistence type="inferred from homology"/>
<evidence type="ECO:0000256" key="1">
    <source>
        <dbReference type="ARBA" id="ARBA00007494"/>
    </source>
</evidence>
<dbReference type="EMBL" id="DXEU01000078">
    <property type="protein sequence ID" value="HIX52040.1"/>
    <property type="molecule type" value="Genomic_DNA"/>
</dbReference>
<dbReference type="PROSITE" id="PS01153">
    <property type="entry name" value="NOL1_NOP2_SUN"/>
    <property type="match status" value="1"/>
</dbReference>
<reference evidence="10" key="2">
    <citation type="submission" date="2021-04" db="EMBL/GenBank/DDBJ databases">
        <authorList>
            <person name="Gilroy R."/>
        </authorList>
    </citation>
    <scope>NUCLEOTIDE SEQUENCE</scope>
    <source>
        <strain evidence="10">ChiGjej4B4-12881</strain>
    </source>
</reference>
<feature type="region of interest" description="Disordered" evidence="8">
    <location>
        <begin position="295"/>
        <end position="315"/>
    </location>
</feature>
<protein>
    <submittedName>
        <fullName evidence="10">RsmB/NOP family class I SAM-dependent RNA methyltransferase</fullName>
    </submittedName>
</protein>
<dbReference type="PANTHER" id="PTHR22807">
    <property type="entry name" value="NOP2 YEAST -RELATED NOL1/NOP2/FMU SUN DOMAIN-CONTAINING"/>
    <property type="match status" value="1"/>
</dbReference>
<evidence type="ECO:0000256" key="4">
    <source>
        <dbReference type="ARBA" id="ARBA00022679"/>
    </source>
</evidence>